<evidence type="ECO:0000256" key="11">
    <source>
        <dbReference type="ARBA" id="ARBA00023136"/>
    </source>
</evidence>
<dbReference type="AlphaFoldDB" id="A0ABD2ZK35"/>
<comment type="subcellular location">
    <subcellularLocation>
        <location evidence="1">Membrane</location>
        <topology evidence="1">Single-pass membrane protein</topology>
    </subcellularLocation>
</comment>
<dbReference type="Gene3D" id="3.30.200.20">
    <property type="entry name" value="Phosphorylase Kinase, domain 1"/>
    <property type="match status" value="1"/>
</dbReference>
<evidence type="ECO:0000256" key="5">
    <source>
        <dbReference type="ARBA" id="ARBA00022692"/>
    </source>
</evidence>
<evidence type="ECO:0000313" key="18">
    <source>
        <dbReference type="EMBL" id="KAL3518058.1"/>
    </source>
</evidence>
<comment type="catalytic activity">
    <reaction evidence="13">
        <text>L-threonyl-[protein] + ATP = O-phospho-L-threonyl-[protein] + ADP + H(+)</text>
        <dbReference type="Rhea" id="RHEA:46608"/>
        <dbReference type="Rhea" id="RHEA-COMP:11060"/>
        <dbReference type="Rhea" id="RHEA-COMP:11605"/>
        <dbReference type="ChEBI" id="CHEBI:15378"/>
        <dbReference type="ChEBI" id="CHEBI:30013"/>
        <dbReference type="ChEBI" id="CHEBI:30616"/>
        <dbReference type="ChEBI" id="CHEBI:61977"/>
        <dbReference type="ChEBI" id="CHEBI:456216"/>
        <dbReference type="EC" id="2.7.11.1"/>
    </reaction>
</comment>
<evidence type="ECO:0000256" key="9">
    <source>
        <dbReference type="ARBA" id="ARBA00022840"/>
    </source>
</evidence>
<dbReference type="InterPro" id="IPR000719">
    <property type="entry name" value="Prot_kinase_dom"/>
</dbReference>
<evidence type="ECO:0000256" key="14">
    <source>
        <dbReference type="ARBA" id="ARBA00048679"/>
    </source>
</evidence>
<evidence type="ECO:0000256" key="15">
    <source>
        <dbReference type="PROSITE-ProRule" id="PRU10141"/>
    </source>
</evidence>
<keyword evidence="5 16" id="KW-0812">Transmembrane</keyword>
<keyword evidence="4" id="KW-0808">Transferase</keyword>
<dbReference type="GO" id="GO:0005524">
    <property type="term" value="F:ATP binding"/>
    <property type="evidence" value="ECO:0007669"/>
    <property type="project" value="UniProtKB-UniRule"/>
</dbReference>
<evidence type="ECO:0000256" key="1">
    <source>
        <dbReference type="ARBA" id="ARBA00004167"/>
    </source>
</evidence>
<evidence type="ECO:0000256" key="13">
    <source>
        <dbReference type="ARBA" id="ARBA00047899"/>
    </source>
</evidence>
<keyword evidence="6" id="KW-0732">Signal</keyword>
<evidence type="ECO:0000256" key="6">
    <source>
        <dbReference type="ARBA" id="ARBA00022729"/>
    </source>
</evidence>
<evidence type="ECO:0000256" key="10">
    <source>
        <dbReference type="ARBA" id="ARBA00022989"/>
    </source>
</evidence>
<feature type="binding site" evidence="15">
    <location>
        <position position="524"/>
    </location>
    <ligand>
        <name>ATP</name>
        <dbReference type="ChEBI" id="CHEBI:30616"/>
    </ligand>
</feature>
<dbReference type="PANTHER" id="PTHR46146">
    <property type="entry name" value="SERINE/THREONINE-PROTEIN KINASE-LIKE PROTEIN CCR4"/>
    <property type="match status" value="1"/>
</dbReference>
<evidence type="ECO:0000256" key="16">
    <source>
        <dbReference type="SAM" id="Phobius"/>
    </source>
</evidence>
<evidence type="ECO:0000256" key="2">
    <source>
        <dbReference type="ARBA" id="ARBA00012513"/>
    </source>
</evidence>
<gene>
    <name evidence="18" type="ORF">ACH5RR_020647</name>
</gene>
<keyword evidence="12" id="KW-0325">Glycoprotein</keyword>
<keyword evidence="8" id="KW-0418">Kinase</keyword>
<dbReference type="SUPFAM" id="SSF50985">
    <property type="entry name" value="RCC1/BLIP-II"/>
    <property type="match status" value="1"/>
</dbReference>
<dbReference type="InterPro" id="IPR009091">
    <property type="entry name" value="RCC1/BLIP-II"/>
</dbReference>
<evidence type="ECO:0000256" key="8">
    <source>
        <dbReference type="ARBA" id="ARBA00022777"/>
    </source>
</evidence>
<dbReference type="SMART" id="SM00220">
    <property type="entry name" value="S_TKc"/>
    <property type="match status" value="1"/>
</dbReference>
<dbReference type="Proteomes" id="UP001630127">
    <property type="component" value="Unassembled WGS sequence"/>
</dbReference>
<dbReference type="GO" id="GO:0016020">
    <property type="term" value="C:membrane"/>
    <property type="evidence" value="ECO:0007669"/>
    <property type="project" value="UniProtKB-SubCell"/>
</dbReference>
<dbReference type="Gene3D" id="2.130.10.30">
    <property type="entry name" value="Regulator of chromosome condensation 1/beta-lactamase-inhibitor protein II"/>
    <property type="match status" value="2"/>
</dbReference>
<keyword evidence="7 15" id="KW-0547">Nucleotide-binding</keyword>
<comment type="caution">
    <text evidence="18">The sequence shown here is derived from an EMBL/GenBank/DDBJ whole genome shotgun (WGS) entry which is preliminary data.</text>
</comment>
<evidence type="ECO:0000259" key="17">
    <source>
        <dbReference type="PROSITE" id="PS50011"/>
    </source>
</evidence>
<keyword evidence="11 16" id="KW-0472">Membrane</keyword>
<dbReference type="GO" id="GO:0042803">
    <property type="term" value="F:protein homodimerization activity"/>
    <property type="evidence" value="ECO:0007669"/>
    <property type="project" value="UniProtKB-ARBA"/>
</dbReference>
<dbReference type="FunFam" id="1.10.510.10:FF:000569">
    <property type="entry name" value="Serine/threonine-protein kinase-like protein CCR4"/>
    <property type="match status" value="1"/>
</dbReference>
<dbReference type="Gene3D" id="1.10.510.10">
    <property type="entry name" value="Transferase(Phosphotransferase) domain 1"/>
    <property type="match status" value="1"/>
</dbReference>
<dbReference type="PROSITE" id="PS00107">
    <property type="entry name" value="PROTEIN_KINASE_ATP"/>
    <property type="match status" value="1"/>
</dbReference>
<evidence type="ECO:0000256" key="12">
    <source>
        <dbReference type="ARBA" id="ARBA00023180"/>
    </source>
</evidence>
<feature type="domain" description="Protein kinase" evidence="17">
    <location>
        <begin position="496"/>
        <end position="781"/>
    </location>
</feature>
<proteinExistence type="predicted"/>
<sequence>MNSPAFPSTTITLIIIIIILTIFSCPQHVISLGSGSTIAVGYTPDSTHTVCGIIASKLTQRIQCYKNGLIISIQPDISYESISGGVGYFCGLQSGGLSVICWDTTSFQAKRIYYSKDNPLKRLTVGNYQVCALHFTSGVALCWRFPASGEGWKFQGITSGAGFSCGILKNNSRVHCWGGSEIGAEIERQFGSLPMLSLIAGESHACGVTKTGNLICKGSNVAGQLNVPSHYAFEFSRLALGANHSCGIRRKNGVIVCWGGGSRKSEFSSNVVNEVSFENIVAGLDFTCGLTTKDLSIVCWGPGWSKDINVGNMIPLKPVIPGPCVQMSCSVCGVYLNSGSLCAGSGNICKLCEVELPIPVILPPIIPSIPASNVPRLASPPSRTRNRLFRAFGVVGSVGAFAGICTIAYCLCTGFCGNVHTNVYKSVMLQPVSARSNLEDYLAASNSSILPPSGSSSIKHNDSWILRRQKSGTSSRQTEKTQNFTLSELASITNNFALQNKIGGGSFGRVYKGKLADGREVAIKRGESISRTNKFQEKESSFISEIALLSCLNDKHLVGFVGFCHENDERLIVYEYMRNGSLHDHLHSQRNTDCSMVNSWRLRIRIALDCARGIEYLHSYSIPPIVHRDIKSSNILLDENWTARVSDFGLSLMWPESEDEPMYTKAVGTVGYIDPEYYVLNILTVKSDVYGFGVVLLELLTGKKAVFKNEGGGPLGVVEYARPWILAGEVEKILDKRAGLPEMNEIEAVELVAYTAFKCTNLQGKDRPTMSDVVAQLEKSLALCEDGPAIVIASPV</sequence>
<feature type="transmembrane region" description="Helical" evidence="16">
    <location>
        <begin position="388"/>
        <end position="409"/>
    </location>
</feature>
<evidence type="ECO:0000256" key="3">
    <source>
        <dbReference type="ARBA" id="ARBA00022527"/>
    </source>
</evidence>
<dbReference type="InterPro" id="IPR017441">
    <property type="entry name" value="Protein_kinase_ATP_BS"/>
</dbReference>
<keyword evidence="9 15" id="KW-0067">ATP-binding</keyword>
<keyword evidence="10 16" id="KW-1133">Transmembrane helix</keyword>
<evidence type="ECO:0000256" key="4">
    <source>
        <dbReference type="ARBA" id="ARBA00022679"/>
    </source>
</evidence>
<comment type="catalytic activity">
    <reaction evidence="14">
        <text>L-seryl-[protein] + ATP = O-phospho-L-seryl-[protein] + ADP + H(+)</text>
        <dbReference type="Rhea" id="RHEA:17989"/>
        <dbReference type="Rhea" id="RHEA-COMP:9863"/>
        <dbReference type="Rhea" id="RHEA-COMP:11604"/>
        <dbReference type="ChEBI" id="CHEBI:15378"/>
        <dbReference type="ChEBI" id="CHEBI:29999"/>
        <dbReference type="ChEBI" id="CHEBI:30616"/>
        <dbReference type="ChEBI" id="CHEBI:83421"/>
        <dbReference type="ChEBI" id="CHEBI:456216"/>
        <dbReference type="EC" id="2.7.11.1"/>
    </reaction>
</comment>
<dbReference type="EC" id="2.7.11.1" evidence="2"/>
<dbReference type="CDD" id="cd14066">
    <property type="entry name" value="STKc_IRAK"/>
    <property type="match status" value="1"/>
</dbReference>
<dbReference type="Pfam" id="PF07714">
    <property type="entry name" value="PK_Tyr_Ser-Thr"/>
    <property type="match status" value="1"/>
</dbReference>
<dbReference type="InterPro" id="IPR011009">
    <property type="entry name" value="Kinase-like_dom_sf"/>
</dbReference>
<name>A0ABD2ZK35_9GENT</name>
<dbReference type="GO" id="GO:0004674">
    <property type="term" value="F:protein serine/threonine kinase activity"/>
    <property type="evidence" value="ECO:0007669"/>
    <property type="project" value="UniProtKB-KW"/>
</dbReference>
<reference evidence="18 19" key="1">
    <citation type="submission" date="2024-11" db="EMBL/GenBank/DDBJ databases">
        <title>A near-complete genome assembly of Cinchona calisaya.</title>
        <authorList>
            <person name="Lian D.C."/>
            <person name="Zhao X.W."/>
            <person name="Wei L."/>
        </authorList>
    </citation>
    <scope>NUCLEOTIDE SEQUENCE [LARGE SCALE GENOMIC DNA]</scope>
    <source>
        <tissue evidence="18">Nenye</tissue>
    </source>
</reference>
<protein>
    <recommendedName>
        <fullName evidence="2">non-specific serine/threonine protein kinase</fullName>
        <ecNumber evidence="2">2.7.11.1</ecNumber>
    </recommendedName>
</protein>
<dbReference type="PANTHER" id="PTHR46146:SF1">
    <property type="entry name" value="SERINE_THREONINE-PROTEIN KINASE-LIKE PROTEIN CCR3"/>
    <property type="match status" value="1"/>
</dbReference>
<dbReference type="EMBL" id="JBJUIK010000009">
    <property type="protein sequence ID" value="KAL3518058.1"/>
    <property type="molecule type" value="Genomic_DNA"/>
</dbReference>
<organism evidence="18 19">
    <name type="scientific">Cinchona calisaya</name>
    <dbReference type="NCBI Taxonomy" id="153742"/>
    <lineage>
        <taxon>Eukaryota</taxon>
        <taxon>Viridiplantae</taxon>
        <taxon>Streptophyta</taxon>
        <taxon>Embryophyta</taxon>
        <taxon>Tracheophyta</taxon>
        <taxon>Spermatophyta</taxon>
        <taxon>Magnoliopsida</taxon>
        <taxon>eudicotyledons</taxon>
        <taxon>Gunneridae</taxon>
        <taxon>Pentapetalae</taxon>
        <taxon>asterids</taxon>
        <taxon>lamiids</taxon>
        <taxon>Gentianales</taxon>
        <taxon>Rubiaceae</taxon>
        <taxon>Cinchonoideae</taxon>
        <taxon>Cinchoneae</taxon>
        <taxon>Cinchona</taxon>
    </lineage>
</organism>
<dbReference type="SUPFAM" id="SSF56112">
    <property type="entry name" value="Protein kinase-like (PK-like)"/>
    <property type="match status" value="1"/>
</dbReference>
<keyword evidence="3" id="KW-0723">Serine/threonine-protein kinase</keyword>
<evidence type="ECO:0000256" key="7">
    <source>
        <dbReference type="ARBA" id="ARBA00022741"/>
    </source>
</evidence>
<dbReference type="InterPro" id="IPR001245">
    <property type="entry name" value="Ser-Thr/Tyr_kinase_cat_dom"/>
</dbReference>
<keyword evidence="19" id="KW-1185">Reference proteome</keyword>
<dbReference type="PROSITE" id="PS00108">
    <property type="entry name" value="PROTEIN_KINASE_ST"/>
    <property type="match status" value="1"/>
</dbReference>
<evidence type="ECO:0000313" key="19">
    <source>
        <dbReference type="Proteomes" id="UP001630127"/>
    </source>
</evidence>
<feature type="transmembrane region" description="Helical" evidence="16">
    <location>
        <begin position="6"/>
        <end position="25"/>
    </location>
</feature>
<dbReference type="InterPro" id="IPR008271">
    <property type="entry name" value="Ser/Thr_kinase_AS"/>
</dbReference>
<dbReference type="PROSITE" id="PS50011">
    <property type="entry name" value="PROTEIN_KINASE_DOM"/>
    <property type="match status" value="1"/>
</dbReference>
<accession>A0ABD2ZK35</accession>